<comment type="caution">
    <text evidence="1">The sequence shown here is derived from an EMBL/GenBank/DDBJ whole genome shotgun (WGS) entry which is preliminary data.</text>
</comment>
<proteinExistence type="predicted"/>
<dbReference type="EMBL" id="PSQE01000002">
    <property type="protein sequence ID" value="RHN73409.1"/>
    <property type="molecule type" value="Genomic_DNA"/>
</dbReference>
<organism evidence="1">
    <name type="scientific">Medicago truncatula</name>
    <name type="common">Barrel medic</name>
    <name type="synonym">Medicago tribuloides</name>
    <dbReference type="NCBI Taxonomy" id="3880"/>
    <lineage>
        <taxon>Eukaryota</taxon>
        <taxon>Viridiplantae</taxon>
        <taxon>Streptophyta</taxon>
        <taxon>Embryophyta</taxon>
        <taxon>Tracheophyta</taxon>
        <taxon>Spermatophyta</taxon>
        <taxon>Magnoliopsida</taxon>
        <taxon>eudicotyledons</taxon>
        <taxon>Gunneridae</taxon>
        <taxon>Pentapetalae</taxon>
        <taxon>rosids</taxon>
        <taxon>fabids</taxon>
        <taxon>Fabales</taxon>
        <taxon>Fabaceae</taxon>
        <taxon>Papilionoideae</taxon>
        <taxon>50 kb inversion clade</taxon>
        <taxon>NPAAA clade</taxon>
        <taxon>Hologalegina</taxon>
        <taxon>IRL clade</taxon>
        <taxon>Trifolieae</taxon>
        <taxon>Medicago</taxon>
    </lineage>
</organism>
<name>A0A396J5K5_MEDTR</name>
<sequence length="40" mass="4606">MKSFLGAVAVMLKKTLMLSLLLPYVHFFYLNLNCRELTEG</sequence>
<accession>A0A396J5K5</accession>
<evidence type="ECO:0000313" key="1">
    <source>
        <dbReference type="EMBL" id="RHN73409.1"/>
    </source>
</evidence>
<protein>
    <submittedName>
        <fullName evidence="1">Uncharacterized protein</fullName>
    </submittedName>
</protein>
<gene>
    <name evidence="1" type="ORF">MtrunA17_Chr2g0298131</name>
</gene>
<dbReference type="Gramene" id="rna9215">
    <property type="protein sequence ID" value="RHN73409.1"/>
    <property type="gene ID" value="gene9215"/>
</dbReference>
<dbReference type="Proteomes" id="UP000265566">
    <property type="component" value="Chromosome 2"/>
</dbReference>
<dbReference type="AlphaFoldDB" id="A0A396J5K5"/>
<reference evidence="1" key="1">
    <citation type="journal article" date="2018" name="Nat. Plants">
        <title>Whole-genome landscape of Medicago truncatula symbiotic genes.</title>
        <authorList>
            <person name="Pecrix Y."/>
            <person name="Gamas P."/>
            <person name="Carrere S."/>
        </authorList>
    </citation>
    <scope>NUCLEOTIDE SEQUENCE</scope>
    <source>
        <tissue evidence="1">Leaves</tissue>
    </source>
</reference>